<dbReference type="RefSeq" id="WP_151147563.1">
    <property type="nucleotide sequence ID" value="NZ_WAGX01000007.1"/>
</dbReference>
<keyword evidence="1" id="KW-0472">Membrane</keyword>
<name>A0A7V7QIC0_9FIRM</name>
<keyword evidence="1" id="KW-0812">Transmembrane</keyword>
<keyword evidence="1" id="KW-1133">Transmembrane helix</keyword>
<organism evidence="2 3">
    <name type="scientific">Candidatus Galacturonatibacter soehngenii</name>
    <dbReference type="NCBI Taxonomy" id="2307010"/>
    <lineage>
        <taxon>Bacteria</taxon>
        <taxon>Bacillati</taxon>
        <taxon>Bacillota</taxon>
        <taxon>Clostridia</taxon>
        <taxon>Lachnospirales</taxon>
        <taxon>Lachnospiraceae</taxon>
        <taxon>Candidatus Galacturonatibacter</taxon>
    </lineage>
</organism>
<dbReference type="AlphaFoldDB" id="A0A7V7QIC0"/>
<gene>
    <name evidence="2" type="ORF">F7O84_16025</name>
</gene>
<reference evidence="2 3" key="1">
    <citation type="submission" date="2019-09" db="EMBL/GenBank/DDBJ databases">
        <authorList>
            <person name="Valk L.C."/>
        </authorList>
    </citation>
    <scope>NUCLEOTIDE SEQUENCE [LARGE SCALE GENOMIC DNA]</scope>
    <source>
        <strain evidence="2">GalUA</strain>
    </source>
</reference>
<comment type="caution">
    <text evidence="2">The sequence shown here is derived from an EMBL/GenBank/DDBJ whole genome shotgun (WGS) entry which is preliminary data.</text>
</comment>
<evidence type="ECO:0000313" key="3">
    <source>
        <dbReference type="Proteomes" id="UP000461768"/>
    </source>
</evidence>
<dbReference type="InterPro" id="IPR007060">
    <property type="entry name" value="FtsL/DivIC"/>
</dbReference>
<evidence type="ECO:0000256" key="1">
    <source>
        <dbReference type="SAM" id="Phobius"/>
    </source>
</evidence>
<accession>A0A7V7QIC0</accession>
<keyword evidence="3" id="KW-1185">Reference proteome</keyword>
<dbReference type="OrthoDB" id="1771181at2"/>
<proteinExistence type="predicted"/>
<feature type="transmembrane region" description="Helical" evidence="1">
    <location>
        <begin position="12"/>
        <end position="31"/>
    </location>
</feature>
<evidence type="ECO:0000313" key="2">
    <source>
        <dbReference type="EMBL" id="KAB1435883.1"/>
    </source>
</evidence>
<sequence>MARARRRKKQNRFGVLSISAVVLMLLVVISIKSIELNAKNEQYIQKEAQLLKERDAQLDRQKELEEYAKYVQTKKFIEEVAKEKLGLVYDDEIIFKEKN</sequence>
<dbReference type="Pfam" id="PF04977">
    <property type="entry name" value="DivIC"/>
    <property type="match status" value="1"/>
</dbReference>
<dbReference type="Proteomes" id="UP000461768">
    <property type="component" value="Unassembled WGS sequence"/>
</dbReference>
<protein>
    <submittedName>
        <fullName evidence="2">Septum formation initiator family protein</fullName>
    </submittedName>
</protein>
<dbReference type="EMBL" id="WAGX01000007">
    <property type="protein sequence ID" value="KAB1435883.1"/>
    <property type="molecule type" value="Genomic_DNA"/>
</dbReference>
<reference evidence="2 3" key="2">
    <citation type="submission" date="2020-02" db="EMBL/GenBank/DDBJ databases">
        <title>Candidatus Galacturonibacter soehngenii shows hetero-acetogenic catabolism of galacturonic acid but lacks a canonical carbon monoxide dehydrogenase/acetyl-CoA synthase complex.</title>
        <authorList>
            <person name="Diender M."/>
            <person name="Stouten G.R."/>
            <person name="Petersen J.F."/>
            <person name="Nielsen P.H."/>
            <person name="Dueholm M.S."/>
            <person name="Pronk J.T."/>
            <person name="Van Loosdrecht M.C.M."/>
        </authorList>
    </citation>
    <scope>NUCLEOTIDE SEQUENCE [LARGE SCALE GENOMIC DNA]</scope>
    <source>
        <strain evidence="2">GalUA</strain>
    </source>
</reference>